<name>U5EQA2_NOCAS</name>
<evidence type="ECO:0000256" key="1">
    <source>
        <dbReference type="SAM" id="MobiDB-lite"/>
    </source>
</evidence>
<evidence type="ECO:0000313" key="2">
    <source>
        <dbReference type="EMBL" id="GAD87254.1"/>
    </source>
</evidence>
<reference evidence="2 3" key="1">
    <citation type="journal article" date="2014" name="BMC Genomics">
        <title>Genome based analysis of type-I polyketide synthase and nonribosomal peptide synthetase gene clusters in seven strains of five representative Nocardia species.</title>
        <authorList>
            <person name="Komaki H."/>
            <person name="Ichikawa N."/>
            <person name="Hosoyama A."/>
            <person name="Takahashi-Nakaguchi A."/>
            <person name="Matsuzawa T."/>
            <person name="Suzuki K."/>
            <person name="Fujita N."/>
            <person name="Gonoi T."/>
        </authorList>
    </citation>
    <scope>NUCLEOTIDE SEQUENCE [LARGE SCALE GENOMIC DNA]</scope>
    <source>
        <strain evidence="2 3">NBRC 15531</strain>
    </source>
</reference>
<feature type="region of interest" description="Disordered" evidence="1">
    <location>
        <begin position="1"/>
        <end position="26"/>
    </location>
</feature>
<accession>U5EQA2</accession>
<dbReference type="EMBL" id="BAFO02000034">
    <property type="protein sequence ID" value="GAD87254.1"/>
    <property type="molecule type" value="Genomic_DNA"/>
</dbReference>
<sequence>MNVDGTGVDPGVDAAALPVETGPTTGAADTLEVDVAPGHESYSSCVHGPIVPCQPGRSDRKEIFPALLGEIPWTVVPFCDGGHSSPRGSDW</sequence>
<dbReference type="AlphaFoldDB" id="U5EQA2"/>
<organism evidence="2 3">
    <name type="scientific">Nocardia asteroides NBRC 15531</name>
    <dbReference type="NCBI Taxonomy" id="1110697"/>
    <lineage>
        <taxon>Bacteria</taxon>
        <taxon>Bacillati</taxon>
        <taxon>Actinomycetota</taxon>
        <taxon>Actinomycetes</taxon>
        <taxon>Mycobacteriales</taxon>
        <taxon>Nocardiaceae</taxon>
        <taxon>Nocardia</taxon>
    </lineage>
</organism>
<proteinExistence type="predicted"/>
<keyword evidence="3" id="KW-1185">Reference proteome</keyword>
<dbReference type="Proteomes" id="UP000017048">
    <property type="component" value="Unassembled WGS sequence"/>
</dbReference>
<gene>
    <name evidence="2" type="ORF">NCAST_34_03840</name>
</gene>
<evidence type="ECO:0000313" key="3">
    <source>
        <dbReference type="Proteomes" id="UP000017048"/>
    </source>
</evidence>
<comment type="caution">
    <text evidence="2">The sequence shown here is derived from an EMBL/GenBank/DDBJ whole genome shotgun (WGS) entry which is preliminary data.</text>
</comment>
<protein>
    <submittedName>
        <fullName evidence="2">Uncharacterized protein</fullName>
    </submittedName>
</protein>